<feature type="non-terminal residue" evidence="6">
    <location>
        <position position="329"/>
    </location>
</feature>
<dbReference type="InterPro" id="IPR007205">
    <property type="entry name" value="Protein_HGH1_N"/>
</dbReference>
<gene>
    <name evidence="6" type="ORF">KI387_038716</name>
</gene>
<dbReference type="PANTHER" id="PTHR13387:SF9">
    <property type="entry name" value="PROTEIN HGH1 HOMOLOG"/>
    <property type="match status" value="1"/>
</dbReference>
<dbReference type="Pfam" id="PF04064">
    <property type="entry name" value="DUF384"/>
    <property type="match status" value="1"/>
</dbReference>
<proteinExistence type="inferred from homology"/>
<protein>
    <recommendedName>
        <fullName evidence="2">Protein HGH1 homolog</fullName>
    </recommendedName>
</protein>
<accession>A0AA38CEI8</accession>
<dbReference type="PANTHER" id="PTHR13387">
    <property type="entry name" value="PROTEIN HGH1 HOMOLOG"/>
    <property type="match status" value="1"/>
</dbReference>
<feature type="region of interest" description="Disordered" evidence="3">
    <location>
        <begin position="253"/>
        <end position="273"/>
    </location>
</feature>
<comment type="caution">
    <text evidence="6">The sequence shown here is derived from an EMBL/GenBank/DDBJ whole genome shotgun (WGS) entry which is preliminary data.</text>
</comment>
<name>A0AA38CEI8_TAXCH</name>
<dbReference type="InterPro" id="IPR007206">
    <property type="entry name" value="Protein_HGH1_C"/>
</dbReference>
<evidence type="ECO:0000256" key="3">
    <source>
        <dbReference type="SAM" id="MobiDB-lite"/>
    </source>
</evidence>
<dbReference type="EMBL" id="JAHRHJ020000011">
    <property type="protein sequence ID" value="KAH9295128.1"/>
    <property type="molecule type" value="Genomic_DNA"/>
</dbReference>
<evidence type="ECO:0000259" key="4">
    <source>
        <dbReference type="Pfam" id="PF04063"/>
    </source>
</evidence>
<dbReference type="InterPro" id="IPR039717">
    <property type="entry name" value="Hgh1"/>
</dbReference>
<reference evidence="6 7" key="1">
    <citation type="journal article" date="2021" name="Nat. Plants">
        <title>The Taxus genome provides insights into paclitaxel biosynthesis.</title>
        <authorList>
            <person name="Xiong X."/>
            <person name="Gou J."/>
            <person name="Liao Q."/>
            <person name="Li Y."/>
            <person name="Zhou Q."/>
            <person name="Bi G."/>
            <person name="Li C."/>
            <person name="Du R."/>
            <person name="Wang X."/>
            <person name="Sun T."/>
            <person name="Guo L."/>
            <person name="Liang H."/>
            <person name="Lu P."/>
            <person name="Wu Y."/>
            <person name="Zhang Z."/>
            <person name="Ro D.K."/>
            <person name="Shang Y."/>
            <person name="Huang S."/>
            <person name="Yan J."/>
        </authorList>
    </citation>
    <scope>NUCLEOTIDE SEQUENCE [LARGE SCALE GENOMIC DNA]</scope>
    <source>
        <strain evidence="6">Ta-2019</strain>
    </source>
</reference>
<comment type="similarity">
    <text evidence="1">Belongs to the HGH1 family.</text>
</comment>
<dbReference type="OMA" id="MCILLTN"/>
<dbReference type="Gene3D" id="1.25.10.10">
    <property type="entry name" value="Leucine-rich Repeat Variant"/>
    <property type="match status" value="1"/>
</dbReference>
<feature type="non-terminal residue" evidence="6">
    <location>
        <position position="1"/>
    </location>
</feature>
<feature type="domain" description="Protein HGH1 N-terminal" evidence="4">
    <location>
        <begin position="111"/>
        <end position="279"/>
    </location>
</feature>
<evidence type="ECO:0000313" key="6">
    <source>
        <dbReference type="EMBL" id="KAH9295128.1"/>
    </source>
</evidence>
<organism evidence="6 7">
    <name type="scientific">Taxus chinensis</name>
    <name type="common">Chinese yew</name>
    <name type="synonym">Taxus wallichiana var. chinensis</name>
    <dbReference type="NCBI Taxonomy" id="29808"/>
    <lineage>
        <taxon>Eukaryota</taxon>
        <taxon>Viridiplantae</taxon>
        <taxon>Streptophyta</taxon>
        <taxon>Embryophyta</taxon>
        <taxon>Tracheophyta</taxon>
        <taxon>Spermatophyta</taxon>
        <taxon>Pinopsida</taxon>
        <taxon>Pinidae</taxon>
        <taxon>Conifers II</taxon>
        <taxon>Cupressales</taxon>
        <taxon>Taxaceae</taxon>
        <taxon>Taxus</taxon>
    </lineage>
</organism>
<evidence type="ECO:0000313" key="7">
    <source>
        <dbReference type="Proteomes" id="UP000824469"/>
    </source>
</evidence>
<evidence type="ECO:0000256" key="1">
    <source>
        <dbReference type="ARBA" id="ARBA00006712"/>
    </source>
</evidence>
<evidence type="ECO:0000259" key="5">
    <source>
        <dbReference type="Pfam" id="PF04064"/>
    </source>
</evidence>
<keyword evidence="7" id="KW-1185">Reference proteome</keyword>
<dbReference type="Pfam" id="PF04063">
    <property type="entry name" value="DUF383"/>
    <property type="match status" value="1"/>
</dbReference>
<sequence>SLNYLLAMATEVEELVGFLSSPSPQVKKAAVDIVQGLTGSEEGLLNLANHSDTLLASLLHLLGDKKELVQPALEALVNLSQETMLAGKMVDIGMIERAMEILGKVDPCIIQLLSMLLVNLTQLDSGAECLLQIGDEKLQGLYVAKLVRLFSISSSENKGAEDPYGHIGSILVNISRMETGRKLLLDPKRSLLKQIIRQSDSPSPLRRKGVSGTLRNCCFEAETQLANLILLSQFLWPALLLPLAGKQAYSKEDTNKMPPELANPLSHEREPENDPEIRVQAAEALYLISVQEGGHRALWSVNGPRILEIGYQDEQDAHVMEAYERLGSL</sequence>
<dbReference type="InterPro" id="IPR011989">
    <property type="entry name" value="ARM-like"/>
</dbReference>
<dbReference type="AlphaFoldDB" id="A0AA38CEI8"/>
<dbReference type="SUPFAM" id="SSF48371">
    <property type="entry name" value="ARM repeat"/>
    <property type="match status" value="1"/>
</dbReference>
<feature type="domain" description="Protein HGH1 C-terminal" evidence="5">
    <location>
        <begin position="284"/>
        <end position="329"/>
    </location>
</feature>
<dbReference type="Proteomes" id="UP000824469">
    <property type="component" value="Unassembled WGS sequence"/>
</dbReference>
<evidence type="ECO:0000256" key="2">
    <source>
        <dbReference type="ARBA" id="ARBA00014076"/>
    </source>
</evidence>
<dbReference type="InterPro" id="IPR016024">
    <property type="entry name" value="ARM-type_fold"/>
</dbReference>